<reference evidence="2" key="1">
    <citation type="submission" date="2018-05" db="EMBL/GenBank/DDBJ databases">
        <authorList>
            <person name="Lanie J.A."/>
            <person name="Ng W.-L."/>
            <person name="Kazmierczak K.M."/>
            <person name="Andrzejewski T.M."/>
            <person name="Davidsen T.M."/>
            <person name="Wayne K.J."/>
            <person name="Tettelin H."/>
            <person name="Glass J.I."/>
            <person name="Rusch D."/>
            <person name="Podicherti R."/>
            <person name="Tsui H.-C.T."/>
            <person name="Winkler M.E."/>
        </authorList>
    </citation>
    <scope>NUCLEOTIDE SEQUENCE</scope>
</reference>
<dbReference type="SUPFAM" id="SSF53335">
    <property type="entry name" value="S-adenosyl-L-methionine-dependent methyltransferases"/>
    <property type="match status" value="1"/>
</dbReference>
<organism evidence="2">
    <name type="scientific">marine metagenome</name>
    <dbReference type="NCBI Taxonomy" id="408172"/>
    <lineage>
        <taxon>unclassified sequences</taxon>
        <taxon>metagenomes</taxon>
        <taxon>ecological metagenomes</taxon>
    </lineage>
</organism>
<accession>A0A382URR6</accession>
<dbReference type="Pfam" id="PF08241">
    <property type="entry name" value="Methyltransf_11"/>
    <property type="match status" value="1"/>
</dbReference>
<evidence type="ECO:0000313" key="2">
    <source>
        <dbReference type="EMBL" id="SVD36495.1"/>
    </source>
</evidence>
<name>A0A382URR6_9ZZZZ</name>
<feature type="domain" description="Methyltransferase type 11" evidence="1">
    <location>
        <begin position="41"/>
        <end position="130"/>
    </location>
</feature>
<dbReference type="CDD" id="cd02440">
    <property type="entry name" value="AdoMet_MTases"/>
    <property type="match status" value="1"/>
</dbReference>
<dbReference type="InterPro" id="IPR013216">
    <property type="entry name" value="Methyltransf_11"/>
</dbReference>
<sequence>MKNNYIEKMDRFFYPSHCDAWDNKLFCEFVRKEIQPEFSVLDFGAGRGSIEWLNNRDYCKFVAGVDVDPIVLRNPYLNEARVMDIKDEIIPFSDNTFDIVYALNVIEHLPYPEKSFSEIWRVLKPGGKFLAKTPNKFHYVAVIASLTPYWFHKYFNKLRGRDEIDTFPTTYLCNKESSIRKYAEKAGFDINRIQLIEGRPEYLRISALTYPLGILYERIMNSSNLFSKFRVVIQMEMQKRDR</sequence>
<gene>
    <name evidence="2" type="ORF">METZ01_LOCUS389349</name>
</gene>
<dbReference type="GO" id="GO:0008757">
    <property type="term" value="F:S-adenosylmethionine-dependent methyltransferase activity"/>
    <property type="evidence" value="ECO:0007669"/>
    <property type="project" value="InterPro"/>
</dbReference>
<dbReference type="Gene3D" id="3.40.50.150">
    <property type="entry name" value="Vaccinia Virus protein VP39"/>
    <property type="match status" value="1"/>
</dbReference>
<dbReference type="PANTHER" id="PTHR43591">
    <property type="entry name" value="METHYLTRANSFERASE"/>
    <property type="match status" value="1"/>
</dbReference>
<protein>
    <recommendedName>
        <fullName evidence="1">Methyltransferase type 11 domain-containing protein</fullName>
    </recommendedName>
</protein>
<dbReference type="EMBL" id="UINC01146015">
    <property type="protein sequence ID" value="SVD36495.1"/>
    <property type="molecule type" value="Genomic_DNA"/>
</dbReference>
<dbReference type="InterPro" id="IPR029063">
    <property type="entry name" value="SAM-dependent_MTases_sf"/>
</dbReference>
<proteinExistence type="predicted"/>
<evidence type="ECO:0000259" key="1">
    <source>
        <dbReference type="Pfam" id="PF08241"/>
    </source>
</evidence>
<dbReference type="AlphaFoldDB" id="A0A382URR6"/>